<accession>A0A4R3YSZ4</accession>
<dbReference type="AlphaFoldDB" id="A0A4R3YSZ4"/>
<gene>
    <name evidence="5" type="ORF">EDC52_105213</name>
</gene>
<dbReference type="PANTHER" id="PTHR46796:SF2">
    <property type="entry name" value="TRANSCRIPTIONAL REGULATORY PROTEIN"/>
    <property type="match status" value="1"/>
</dbReference>
<dbReference type="EMBL" id="SMCR01000005">
    <property type="protein sequence ID" value="TCV95610.1"/>
    <property type="molecule type" value="Genomic_DNA"/>
</dbReference>
<organism evidence="5 6">
    <name type="scientific">Biostraticola tofi</name>
    <dbReference type="NCBI Taxonomy" id="466109"/>
    <lineage>
        <taxon>Bacteria</taxon>
        <taxon>Pseudomonadati</taxon>
        <taxon>Pseudomonadota</taxon>
        <taxon>Gammaproteobacteria</taxon>
        <taxon>Enterobacterales</taxon>
        <taxon>Bruguierivoracaceae</taxon>
        <taxon>Biostraticola</taxon>
    </lineage>
</organism>
<dbReference type="Pfam" id="PF12833">
    <property type="entry name" value="HTH_18"/>
    <property type="match status" value="1"/>
</dbReference>
<comment type="caution">
    <text evidence="5">The sequence shown here is derived from an EMBL/GenBank/DDBJ whole genome shotgun (WGS) entry which is preliminary data.</text>
</comment>
<proteinExistence type="predicted"/>
<dbReference type="InterPro" id="IPR037923">
    <property type="entry name" value="HTH-like"/>
</dbReference>
<dbReference type="Gene3D" id="1.10.10.60">
    <property type="entry name" value="Homeodomain-like"/>
    <property type="match status" value="2"/>
</dbReference>
<sequence>MTLHNPRNANRDWVDFQRDDLTGIESVQAHFKGHAYDPHDHDELLLGITLQGHQRFNCHRVMHTSIPGKAILIEPGAVHDGHSAQPEGFTYAMLYLPQKYLTSALKRRGLGDVSALGATFSHTLTDDKSLITAIGQAFNAFHFQEGRLACDVNFDHLVTTLSRHIEVRPASKLNDSLIQMNRVRDYLHDQMSVDLGLDELSVFSGVDRFRLSRQFKQAFGLSPHAYLVRLRLRAARILLAEGMPPALVATQVGFSDQSHLGRWFQRAYRLTPAAYQRHCTNVLDPEG</sequence>
<dbReference type="RefSeq" id="WP_131865708.1">
    <property type="nucleotide sequence ID" value="NZ_SMCR01000005.1"/>
</dbReference>
<evidence type="ECO:0000259" key="4">
    <source>
        <dbReference type="PROSITE" id="PS01124"/>
    </source>
</evidence>
<evidence type="ECO:0000313" key="6">
    <source>
        <dbReference type="Proteomes" id="UP000295719"/>
    </source>
</evidence>
<dbReference type="SUPFAM" id="SSF46689">
    <property type="entry name" value="Homeodomain-like"/>
    <property type="match status" value="2"/>
</dbReference>
<keyword evidence="1" id="KW-0805">Transcription regulation</keyword>
<dbReference type="PROSITE" id="PS01124">
    <property type="entry name" value="HTH_ARAC_FAMILY_2"/>
    <property type="match status" value="1"/>
</dbReference>
<evidence type="ECO:0000256" key="3">
    <source>
        <dbReference type="ARBA" id="ARBA00023163"/>
    </source>
</evidence>
<dbReference type="InterPro" id="IPR009057">
    <property type="entry name" value="Homeodomain-like_sf"/>
</dbReference>
<keyword evidence="3" id="KW-0804">Transcription</keyword>
<dbReference type="Pfam" id="PF02311">
    <property type="entry name" value="AraC_binding"/>
    <property type="match status" value="1"/>
</dbReference>
<dbReference type="GO" id="GO:0043565">
    <property type="term" value="F:sequence-specific DNA binding"/>
    <property type="evidence" value="ECO:0007669"/>
    <property type="project" value="InterPro"/>
</dbReference>
<dbReference type="GO" id="GO:0003700">
    <property type="term" value="F:DNA-binding transcription factor activity"/>
    <property type="evidence" value="ECO:0007669"/>
    <property type="project" value="InterPro"/>
</dbReference>
<feature type="domain" description="HTH araC/xylS-type" evidence="4">
    <location>
        <begin position="181"/>
        <end position="278"/>
    </location>
</feature>
<evidence type="ECO:0000256" key="1">
    <source>
        <dbReference type="ARBA" id="ARBA00023015"/>
    </source>
</evidence>
<dbReference type="InterPro" id="IPR018060">
    <property type="entry name" value="HTH_AraC"/>
</dbReference>
<evidence type="ECO:0000313" key="5">
    <source>
        <dbReference type="EMBL" id="TCV95610.1"/>
    </source>
</evidence>
<dbReference type="InterPro" id="IPR003313">
    <property type="entry name" value="AraC-bd"/>
</dbReference>
<keyword evidence="6" id="KW-1185">Reference proteome</keyword>
<dbReference type="InterPro" id="IPR050204">
    <property type="entry name" value="AraC_XylS_family_regulators"/>
</dbReference>
<reference evidence="5 6" key="1">
    <citation type="submission" date="2019-03" db="EMBL/GenBank/DDBJ databases">
        <title>Genomic Encyclopedia of Type Strains, Phase IV (KMG-IV): sequencing the most valuable type-strain genomes for metagenomic binning, comparative biology and taxonomic classification.</title>
        <authorList>
            <person name="Goeker M."/>
        </authorList>
    </citation>
    <scope>NUCLEOTIDE SEQUENCE [LARGE SCALE GENOMIC DNA]</scope>
    <source>
        <strain evidence="5 6">DSM 19580</strain>
    </source>
</reference>
<dbReference type="Proteomes" id="UP000295719">
    <property type="component" value="Unassembled WGS sequence"/>
</dbReference>
<evidence type="ECO:0000256" key="2">
    <source>
        <dbReference type="ARBA" id="ARBA00023125"/>
    </source>
</evidence>
<keyword evidence="2 5" id="KW-0238">DNA-binding</keyword>
<dbReference type="OrthoDB" id="9809338at2"/>
<dbReference type="SMART" id="SM00342">
    <property type="entry name" value="HTH_ARAC"/>
    <property type="match status" value="1"/>
</dbReference>
<protein>
    <submittedName>
        <fullName evidence="5">AraC-like DNA-binding protein</fullName>
    </submittedName>
</protein>
<dbReference type="SUPFAM" id="SSF51215">
    <property type="entry name" value="Regulatory protein AraC"/>
    <property type="match status" value="1"/>
</dbReference>
<dbReference type="PANTHER" id="PTHR46796">
    <property type="entry name" value="HTH-TYPE TRANSCRIPTIONAL ACTIVATOR RHAS-RELATED"/>
    <property type="match status" value="1"/>
</dbReference>
<name>A0A4R3YSZ4_9GAMM</name>